<reference evidence="1 2" key="1">
    <citation type="submission" date="2018-06" db="EMBL/GenBank/DDBJ databases">
        <title>A transcriptomic atlas of mushroom development highlights an independent origin of complex multicellularity.</title>
        <authorList>
            <consortium name="DOE Joint Genome Institute"/>
            <person name="Krizsan K."/>
            <person name="Almasi E."/>
            <person name="Merenyi Z."/>
            <person name="Sahu N."/>
            <person name="Viragh M."/>
            <person name="Koszo T."/>
            <person name="Mondo S."/>
            <person name="Kiss B."/>
            <person name="Balint B."/>
            <person name="Kues U."/>
            <person name="Barry K."/>
            <person name="Hegedus J.C."/>
            <person name="Henrissat B."/>
            <person name="Johnson J."/>
            <person name="Lipzen A."/>
            <person name="Ohm R."/>
            <person name="Nagy I."/>
            <person name="Pangilinan J."/>
            <person name="Yan J."/>
            <person name="Xiong Y."/>
            <person name="Grigoriev I.V."/>
            <person name="Hibbett D.S."/>
            <person name="Nagy L.G."/>
        </authorList>
    </citation>
    <scope>NUCLEOTIDE SEQUENCE [LARGE SCALE GENOMIC DNA]</scope>
    <source>
        <strain evidence="1 2">SZMC22713</strain>
    </source>
</reference>
<dbReference type="SUPFAM" id="SSF52047">
    <property type="entry name" value="RNI-like"/>
    <property type="match status" value="1"/>
</dbReference>
<evidence type="ECO:0008006" key="3">
    <source>
        <dbReference type="Google" id="ProtNLM"/>
    </source>
</evidence>
<dbReference type="VEuPathDB" id="FungiDB:BD410DRAFT_844393"/>
<proteinExistence type="predicted"/>
<organism evidence="1 2">
    <name type="scientific">Rickenella mellea</name>
    <dbReference type="NCBI Taxonomy" id="50990"/>
    <lineage>
        <taxon>Eukaryota</taxon>
        <taxon>Fungi</taxon>
        <taxon>Dikarya</taxon>
        <taxon>Basidiomycota</taxon>
        <taxon>Agaricomycotina</taxon>
        <taxon>Agaricomycetes</taxon>
        <taxon>Hymenochaetales</taxon>
        <taxon>Rickenellaceae</taxon>
        <taxon>Rickenella</taxon>
    </lineage>
</organism>
<protein>
    <recommendedName>
        <fullName evidence="3">F-box domain-containing protein</fullName>
    </recommendedName>
</protein>
<sequence>MTPTLPVELWRRIFRLTTYTGADLDQVIKHELDSDKFTECKQNYLRTIETKVAISHVSRQFRCIASEFLFEFVSIDKPSQALKLETLMEESSTSDGPRDCIKFLFVRCTDESIMPRVTNVLRLCRDLRGFSWNHPISQTRFQDRRLVEDEMLRSIPTNLRFLNWNSLVYLNVLDAFLHNASDSLEGLYINGFLLNPPPNRCTTFPALTHLDVRCIASCNWLDKWIMPSLNELHLPYGYSYSDERCPGVLTHAGMSLRVLRLGTSFRVTPNLLSQILCICPKLEEIYYFVHPNDDLCPWESEATHVLLRMVGIDFVGTGFGGYDKVQDYFGSISKTRFPSLHTIMVDDIFFDGSTERVRIIMESKSDNFGSAEIRMVQFL</sequence>
<dbReference type="InterPro" id="IPR032675">
    <property type="entry name" value="LRR_dom_sf"/>
</dbReference>
<accession>A0A4Y7PPK2</accession>
<dbReference type="AlphaFoldDB" id="A0A4Y7PPK2"/>
<dbReference type="Proteomes" id="UP000294933">
    <property type="component" value="Unassembled WGS sequence"/>
</dbReference>
<evidence type="ECO:0000313" key="2">
    <source>
        <dbReference type="Proteomes" id="UP000294933"/>
    </source>
</evidence>
<evidence type="ECO:0000313" key="1">
    <source>
        <dbReference type="EMBL" id="TDL16499.1"/>
    </source>
</evidence>
<name>A0A4Y7PPK2_9AGAM</name>
<gene>
    <name evidence="1" type="ORF">BD410DRAFT_844393</name>
</gene>
<dbReference type="EMBL" id="ML170242">
    <property type="protein sequence ID" value="TDL16499.1"/>
    <property type="molecule type" value="Genomic_DNA"/>
</dbReference>
<dbReference type="Gene3D" id="3.80.10.10">
    <property type="entry name" value="Ribonuclease Inhibitor"/>
    <property type="match status" value="1"/>
</dbReference>
<dbReference type="OrthoDB" id="3256525at2759"/>
<keyword evidence="2" id="KW-1185">Reference proteome</keyword>